<evidence type="ECO:0000313" key="2">
    <source>
        <dbReference type="WBParaSite" id="JU765_v2.g8947.t1"/>
    </source>
</evidence>
<dbReference type="WBParaSite" id="JU765_v2.g8947.t1">
    <property type="protein sequence ID" value="JU765_v2.g8947.t1"/>
    <property type="gene ID" value="JU765_v2.g8947"/>
</dbReference>
<proteinExistence type="predicted"/>
<reference evidence="2" key="1">
    <citation type="submission" date="2022-11" db="UniProtKB">
        <authorList>
            <consortium name="WormBaseParasite"/>
        </authorList>
    </citation>
    <scope>IDENTIFICATION</scope>
</reference>
<name>A0AC34RQI2_9BILA</name>
<accession>A0AC34RQI2</accession>
<organism evidence="1 2">
    <name type="scientific">Panagrolaimus sp. JU765</name>
    <dbReference type="NCBI Taxonomy" id="591449"/>
    <lineage>
        <taxon>Eukaryota</taxon>
        <taxon>Metazoa</taxon>
        <taxon>Ecdysozoa</taxon>
        <taxon>Nematoda</taxon>
        <taxon>Chromadorea</taxon>
        <taxon>Rhabditida</taxon>
        <taxon>Tylenchina</taxon>
        <taxon>Panagrolaimomorpha</taxon>
        <taxon>Panagrolaimoidea</taxon>
        <taxon>Panagrolaimidae</taxon>
        <taxon>Panagrolaimus</taxon>
    </lineage>
</organism>
<dbReference type="Proteomes" id="UP000887576">
    <property type="component" value="Unplaced"/>
</dbReference>
<evidence type="ECO:0000313" key="1">
    <source>
        <dbReference type="Proteomes" id="UP000887576"/>
    </source>
</evidence>
<protein>
    <submittedName>
        <fullName evidence="2">Uncharacterized protein</fullName>
    </submittedName>
</protein>
<sequence length="268" mass="30838">MGKLHEIRDNLRELREQRLTMPTLEYYRKYAPDLKGQVKTGSTTSVRTENVQTSTRKWRRNERTEIPSLAELKAKILNMDLNVEKRTREILDGAYRKYTKLEEEKELEEDLTKLMPEWLKNEESIVEKMEKEEKEIMEKVTGQKTNEIEKEKPKPEIVQQKNEEKSAEDEVVIAPTRTLILNPTPVSNVPKIPEAVIPPTNPVVPEVSKPLQPEYSSPPQKPDSSAYSKMLELLKPTKYVLSTVGVAEDATGQYRSAPLAQVRQVARN</sequence>